<gene>
    <name evidence="1" type="ORF">CCACVL1_18986</name>
</gene>
<dbReference type="Proteomes" id="UP000188268">
    <property type="component" value="Unassembled WGS sequence"/>
</dbReference>
<comment type="caution">
    <text evidence="1">The sequence shown here is derived from an EMBL/GenBank/DDBJ whole genome shotgun (WGS) entry which is preliminary data.</text>
</comment>
<sequence>MAKHLENSLLKDGSVGTTL</sequence>
<protein>
    <submittedName>
        <fullName evidence="1">Uncharacterized protein</fullName>
    </submittedName>
</protein>
<name>A0A1R3HIZ4_COCAP</name>
<evidence type="ECO:0000313" key="1">
    <source>
        <dbReference type="EMBL" id="OMO70326.1"/>
    </source>
</evidence>
<accession>A0A1R3HIZ4</accession>
<keyword evidence="2" id="KW-1185">Reference proteome</keyword>
<dbReference type="EMBL" id="AWWV01011818">
    <property type="protein sequence ID" value="OMO70326.1"/>
    <property type="molecule type" value="Genomic_DNA"/>
</dbReference>
<reference evidence="1 2" key="1">
    <citation type="submission" date="2013-09" db="EMBL/GenBank/DDBJ databases">
        <title>Corchorus capsularis genome sequencing.</title>
        <authorList>
            <person name="Alam M."/>
            <person name="Haque M.S."/>
            <person name="Islam M.S."/>
            <person name="Emdad E.M."/>
            <person name="Islam M.M."/>
            <person name="Ahmed B."/>
            <person name="Halim A."/>
            <person name="Hossen Q.M.M."/>
            <person name="Hossain M.Z."/>
            <person name="Ahmed R."/>
            <person name="Khan M.M."/>
            <person name="Islam R."/>
            <person name="Rashid M.M."/>
            <person name="Khan S.A."/>
            <person name="Rahman M.S."/>
            <person name="Alam M."/>
        </authorList>
    </citation>
    <scope>NUCLEOTIDE SEQUENCE [LARGE SCALE GENOMIC DNA]</scope>
    <source>
        <strain evidence="2">cv. CVL-1</strain>
        <tissue evidence="1">Whole seedling</tissue>
    </source>
</reference>
<proteinExistence type="predicted"/>
<organism evidence="1 2">
    <name type="scientific">Corchorus capsularis</name>
    <name type="common">Jute</name>
    <dbReference type="NCBI Taxonomy" id="210143"/>
    <lineage>
        <taxon>Eukaryota</taxon>
        <taxon>Viridiplantae</taxon>
        <taxon>Streptophyta</taxon>
        <taxon>Embryophyta</taxon>
        <taxon>Tracheophyta</taxon>
        <taxon>Spermatophyta</taxon>
        <taxon>Magnoliopsida</taxon>
        <taxon>eudicotyledons</taxon>
        <taxon>Gunneridae</taxon>
        <taxon>Pentapetalae</taxon>
        <taxon>rosids</taxon>
        <taxon>malvids</taxon>
        <taxon>Malvales</taxon>
        <taxon>Malvaceae</taxon>
        <taxon>Grewioideae</taxon>
        <taxon>Apeibeae</taxon>
        <taxon>Corchorus</taxon>
    </lineage>
</organism>
<evidence type="ECO:0000313" key="2">
    <source>
        <dbReference type="Proteomes" id="UP000188268"/>
    </source>
</evidence>
<dbReference type="AlphaFoldDB" id="A0A1R3HIZ4"/>